<reference evidence="2 3" key="1">
    <citation type="journal article" date="2007" name="PLoS Genet.">
        <title>A tale of two oxidation states: bacterial colonization of arsenic-rich environments.</title>
        <authorList>
            <person name="Muller D."/>
            <person name="Medigue C."/>
            <person name="Koechler S."/>
            <person name="Barbe V."/>
            <person name="Barakat M."/>
            <person name="Talla E."/>
            <person name="Bonnefoy V."/>
            <person name="Krin E."/>
            <person name="Arsene-Ploetze F."/>
            <person name="Carapito C."/>
            <person name="Chandler M."/>
            <person name="Cournoyer B."/>
            <person name="Cruveiller S."/>
            <person name="Dossat C."/>
            <person name="Duval S."/>
            <person name="Heymann M."/>
            <person name="Leize E."/>
            <person name="Lieutaud A."/>
            <person name="Lievremont D."/>
            <person name="Makita Y."/>
            <person name="Mangenot S."/>
            <person name="Nitschke W."/>
            <person name="Ortet P."/>
            <person name="Perdrial N."/>
            <person name="Schoepp B."/>
            <person name="Siguier N."/>
            <person name="Simeonova D.D."/>
            <person name="Rouy Z."/>
            <person name="Segurens B."/>
            <person name="Turlin E."/>
            <person name="Vallenet D."/>
            <person name="Van Dorsselaer A."/>
            <person name="Weiss S."/>
            <person name="Weissenbach J."/>
            <person name="Lett M.C."/>
            <person name="Danchin A."/>
            <person name="Bertin P.N."/>
        </authorList>
    </citation>
    <scope>NUCLEOTIDE SEQUENCE [LARGE SCALE GENOMIC DNA]</scope>
    <source>
        <strain evidence="3">ULPAs1</strain>
    </source>
</reference>
<dbReference type="STRING" id="204773.HEAR1446"/>
<dbReference type="AlphaFoldDB" id="A4G530"/>
<keyword evidence="3" id="KW-1185">Reference proteome</keyword>
<dbReference type="HOGENOM" id="CLU_2843874_0_0_4"/>
<sequence length="65" mass="7263">MTKEVRHYMDEADIGSGEKNAGELETELEINKINPGRKLDQQAIKDAEKSKGLVDEDHPFPPKGN</sequence>
<protein>
    <submittedName>
        <fullName evidence="2">Uncharacterized protein</fullName>
    </submittedName>
</protein>
<dbReference type="OrthoDB" id="8779484at2"/>
<evidence type="ECO:0000256" key="1">
    <source>
        <dbReference type="SAM" id="MobiDB-lite"/>
    </source>
</evidence>
<dbReference type="Proteomes" id="UP000006697">
    <property type="component" value="Chromosome"/>
</dbReference>
<accession>A4G530</accession>
<gene>
    <name evidence="2" type="ordered locus">HEAR1446</name>
</gene>
<proteinExistence type="predicted"/>
<name>A4G530_HERAR</name>
<feature type="compositionally biased region" description="Basic and acidic residues" evidence="1">
    <location>
        <begin position="1"/>
        <end position="10"/>
    </location>
</feature>
<dbReference type="EMBL" id="CU207211">
    <property type="protein sequence ID" value="CAL61617.1"/>
    <property type="molecule type" value="Genomic_DNA"/>
</dbReference>
<dbReference type="KEGG" id="har:HEAR1446"/>
<feature type="region of interest" description="Disordered" evidence="1">
    <location>
        <begin position="1"/>
        <end position="23"/>
    </location>
</feature>
<evidence type="ECO:0000313" key="2">
    <source>
        <dbReference type="EMBL" id="CAL61617.1"/>
    </source>
</evidence>
<feature type="region of interest" description="Disordered" evidence="1">
    <location>
        <begin position="37"/>
        <end position="65"/>
    </location>
</feature>
<evidence type="ECO:0000313" key="3">
    <source>
        <dbReference type="Proteomes" id="UP000006697"/>
    </source>
</evidence>
<organism evidence="2 3">
    <name type="scientific">Herminiimonas arsenicoxydans</name>
    <dbReference type="NCBI Taxonomy" id="204773"/>
    <lineage>
        <taxon>Bacteria</taxon>
        <taxon>Pseudomonadati</taxon>
        <taxon>Pseudomonadota</taxon>
        <taxon>Betaproteobacteria</taxon>
        <taxon>Burkholderiales</taxon>
        <taxon>Oxalobacteraceae</taxon>
        <taxon>Herminiimonas</taxon>
    </lineage>
</organism>